<dbReference type="GO" id="GO:0016787">
    <property type="term" value="F:hydrolase activity"/>
    <property type="evidence" value="ECO:0007669"/>
    <property type="project" value="UniProtKB-KW"/>
</dbReference>
<comment type="caution">
    <text evidence="6">The sequence shown here is derived from an EMBL/GenBank/DDBJ whole genome shotgun (WGS) entry which is preliminary data.</text>
</comment>
<dbReference type="GO" id="GO:0046872">
    <property type="term" value="F:metal ion binding"/>
    <property type="evidence" value="ECO:0007669"/>
    <property type="project" value="UniProtKB-KW"/>
</dbReference>
<dbReference type="InterPro" id="IPR001279">
    <property type="entry name" value="Metallo-B-lactamas"/>
</dbReference>
<dbReference type="AlphaFoldDB" id="A0A124HQM7"/>
<evidence type="ECO:0000259" key="5">
    <source>
        <dbReference type="SMART" id="SM00849"/>
    </source>
</evidence>
<dbReference type="SUPFAM" id="SSF56281">
    <property type="entry name" value="Metallo-hydrolase/oxidoreductase"/>
    <property type="match status" value="1"/>
</dbReference>
<comment type="similarity">
    <text evidence="1">Belongs to the metallo-beta-lactamase superfamily.</text>
</comment>
<dbReference type="Proteomes" id="UP000053271">
    <property type="component" value="Unassembled WGS sequence"/>
</dbReference>
<accession>A0A124HQM7</accession>
<keyword evidence="3" id="KW-0378">Hydrolase</keyword>
<dbReference type="Pfam" id="PF00753">
    <property type="entry name" value="Lactamase_B"/>
    <property type="match status" value="1"/>
</dbReference>
<proteinExistence type="inferred from homology"/>
<dbReference type="PANTHER" id="PTHR42978:SF6">
    <property type="entry name" value="QUORUM-QUENCHING LACTONASE YTNP-RELATED"/>
    <property type="match status" value="1"/>
</dbReference>
<keyword evidence="7" id="KW-1185">Reference proteome</keyword>
<dbReference type="InterPro" id="IPR051013">
    <property type="entry name" value="MBL_superfamily_lactonases"/>
</dbReference>
<dbReference type="STRING" id="68231.AQJ30_23425"/>
<evidence type="ECO:0000313" key="7">
    <source>
        <dbReference type="Proteomes" id="UP000053271"/>
    </source>
</evidence>
<dbReference type="EMBL" id="LMWS01000031">
    <property type="protein sequence ID" value="KUN35847.1"/>
    <property type="molecule type" value="Genomic_DNA"/>
</dbReference>
<gene>
    <name evidence="6" type="ORF">AQJ30_23425</name>
</gene>
<reference evidence="6 7" key="1">
    <citation type="submission" date="2015-10" db="EMBL/GenBank/DDBJ databases">
        <title>Draft genome sequence of Streptomyces longwoodensis DSM 41677, type strain for the species Streptomyces longwoodensis.</title>
        <authorList>
            <person name="Ruckert C."/>
            <person name="Winkler A."/>
            <person name="Kalinowski J."/>
            <person name="Kampfer P."/>
            <person name="Glaeser S."/>
        </authorList>
    </citation>
    <scope>NUCLEOTIDE SEQUENCE [LARGE SCALE GENOMIC DNA]</scope>
    <source>
        <strain evidence="6 7">DSM 41677</strain>
    </source>
</reference>
<evidence type="ECO:0000256" key="1">
    <source>
        <dbReference type="ARBA" id="ARBA00007749"/>
    </source>
</evidence>
<protein>
    <recommendedName>
        <fullName evidence="5">Metallo-beta-lactamase domain-containing protein</fullName>
    </recommendedName>
</protein>
<feature type="domain" description="Metallo-beta-lactamase" evidence="5">
    <location>
        <begin position="48"/>
        <end position="240"/>
    </location>
</feature>
<evidence type="ECO:0000256" key="3">
    <source>
        <dbReference type="ARBA" id="ARBA00022801"/>
    </source>
</evidence>
<organism evidence="6 7">
    <name type="scientific">Streptomyces longwoodensis</name>
    <dbReference type="NCBI Taxonomy" id="68231"/>
    <lineage>
        <taxon>Bacteria</taxon>
        <taxon>Bacillati</taxon>
        <taxon>Actinomycetota</taxon>
        <taxon>Actinomycetes</taxon>
        <taxon>Kitasatosporales</taxon>
        <taxon>Streptomycetaceae</taxon>
        <taxon>Streptomyces</taxon>
    </lineage>
</organism>
<dbReference type="Gene3D" id="3.60.15.10">
    <property type="entry name" value="Ribonuclease Z/Hydroxyacylglutathione hydrolase-like"/>
    <property type="match status" value="1"/>
</dbReference>
<evidence type="ECO:0000313" key="6">
    <source>
        <dbReference type="EMBL" id="KUN35847.1"/>
    </source>
</evidence>
<dbReference type="InterPro" id="IPR036866">
    <property type="entry name" value="RibonucZ/Hydroxyglut_hydro"/>
</dbReference>
<name>A0A124HQM7_9ACTN</name>
<dbReference type="PANTHER" id="PTHR42978">
    <property type="entry name" value="QUORUM-QUENCHING LACTONASE YTNP-RELATED-RELATED"/>
    <property type="match status" value="1"/>
</dbReference>
<dbReference type="SMART" id="SM00849">
    <property type="entry name" value="Lactamase_B"/>
    <property type="match status" value="1"/>
</dbReference>
<sequence length="262" mass="28014">MRVGALKVSYVPDGAMLLKPHTAPPVAADRHWVTYGAYLNDTRRLVANTGGLLVESGDRALLIDAGFGPRAVPEDPAHPYRGAVHGGLLPGNLALLGRSPDDIETVAFTHLHPDHTGWALTDPPLFARAGFAVPKGEWDDRDEALDALEARTRPLLAGEEVFPGVHAMALPGHTPGHTGFVIASGGSRLLAFGDALLSPLQIRHPEWSAIREADPAAAEHHRRALVTELLRPDTVGFGIHFADVVFGRARTDGTATADWHPL</sequence>
<evidence type="ECO:0000256" key="2">
    <source>
        <dbReference type="ARBA" id="ARBA00022723"/>
    </source>
</evidence>
<keyword evidence="4" id="KW-0862">Zinc</keyword>
<keyword evidence="2" id="KW-0479">Metal-binding</keyword>
<evidence type="ECO:0000256" key="4">
    <source>
        <dbReference type="ARBA" id="ARBA00022833"/>
    </source>
</evidence>